<dbReference type="InterPro" id="IPR050185">
    <property type="entry name" value="Ub_carboxyl-term_hydrolase"/>
</dbReference>
<dbReference type="EMBL" id="CP045905">
    <property type="protein sequence ID" value="QQP36552.1"/>
    <property type="molecule type" value="Genomic_DNA"/>
</dbReference>
<dbReference type="PANTHER" id="PTHR21646">
    <property type="entry name" value="UBIQUITIN CARBOXYL-TERMINAL HYDROLASE"/>
    <property type="match status" value="1"/>
</dbReference>
<dbReference type="InterPro" id="IPR038765">
    <property type="entry name" value="Papain-like_cys_pep_sf"/>
</dbReference>
<feature type="domain" description="USP" evidence="3">
    <location>
        <begin position="1"/>
        <end position="166"/>
    </location>
</feature>
<dbReference type="GO" id="GO:0005794">
    <property type="term" value="C:Golgi apparatus"/>
    <property type="evidence" value="ECO:0007669"/>
    <property type="project" value="TreeGrafter"/>
</dbReference>
<dbReference type="OrthoDB" id="10009867at2759"/>
<evidence type="ECO:0000313" key="4">
    <source>
        <dbReference type="EMBL" id="QQP36552.1"/>
    </source>
</evidence>
<evidence type="ECO:0000313" key="5">
    <source>
        <dbReference type="Proteomes" id="UP000595437"/>
    </source>
</evidence>
<comment type="catalytic activity">
    <reaction evidence="1">
        <text>Thiol-dependent hydrolysis of ester, thioester, amide, peptide and isopeptide bonds formed by the C-terminal Gly of ubiquitin (a 76-residue protein attached to proteins as an intracellular targeting signal).</text>
        <dbReference type="EC" id="3.4.19.12"/>
    </reaction>
</comment>
<dbReference type="PANTHER" id="PTHR21646:SF76">
    <property type="entry name" value="UBIQUITIN CARBOXYL-TERMINAL HYDROLASE 32"/>
    <property type="match status" value="1"/>
</dbReference>
<dbReference type="Pfam" id="PF00443">
    <property type="entry name" value="UCH"/>
    <property type="match status" value="1"/>
</dbReference>
<evidence type="ECO:0000259" key="3">
    <source>
        <dbReference type="PROSITE" id="PS50235"/>
    </source>
</evidence>
<name>A0A7T8JVB4_CALRO</name>
<keyword evidence="5" id="KW-1185">Reference proteome</keyword>
<feature type="non-terminal residue" evidence="4">
    <location>
        <position position="166"/>
    </location>
</feature>
<dbReference type="EC" id="3.4.19.12" evidence="2"/>
<dbReference type="InterPro" id="IPR028889">
    <property type="entry name" value="USP"/>
</dbReference>
<accession>A0A7T8JVB4</accession>
<dbReference type="GO" id="GO:0016579">
    <property type="term" value="P:protein deubiquitination"/>
    <property type="evidence" value="ECO:0007669"/>
    <property type="project" value="InterPro"/>
</dbReference>
<dbReference type="Gene3D" id="3.90.70.10">
    <property type="entry name" value="Cysteine proteinases"/>
    <property type="match status" value="1"/>
</dbReference>
<dbReference type="GO" id="GO:0004843">
    <property type="term" value="F:cysteine-type deubiquitinase activity"/>
    <property type="evidence" value="ECO:0007669"/>
    <property type="project" value="UniProtKB-EC"/>
</dbReference>
<evidence type="ECO:0000256" key="2">
    <source>
        <dbReference type="ARBA" id="ARBA00012759"/>
    </source>
</evidence>
<organism evidence="4 5">
    <name type="scientific">Caligus rogercresseyi</name>
    <name type="common">Sea louse</name>
    <dbReference type="NCBI Taxonomy" id="217165"/>
    <lineage>
        <taxon>Eukaryota</taxon>
        <taxon>Metazoa</taxon>
        <taxon>Ecdysozoa</taxon>
        <taxon>Arthropoda</taxon>
        <taxon>Crustacea</taxon>
        <taxon>Multicrustacea</taxon>
        <taxon>Hexanauplia</taxon>
        <taxon>Copepoda</taxon>
        <taxon>Siphonostomatoida</taxon>
        <taxon>Caligidae</taxon>
        <taxon>Caligus</taxon>
    </lineage>
</organism>
<dbReference type="InterPro" id="IPR001394">
    <property type="entry name" value="Peptidase_C19_UCH"/>
</dbReference>
<dbReference type="SUPFAM" id="SSF54001">
    <property type="entry name" value="Cysteine proteinases"/>
    <property type="match status" value="1"/>
</dbReference>
<proteinExistence type="predicted"/>
<dbReference type="AlphaFoldDB" id="A0A7T8JVB4"/>
<evidence type="ECO:0000256" key="1">
    <source>
        <dbReference type="ARBA" id="ARBA00000707"/>
    </source>
</evidence>
<reference evidence="5" key="1">
    <citation type="submission" date="2021-01" db="EMBL/GenBank/DDBJ databases">
        <title>Caligus Genome Assembly.</title>
        <authorList>
            <person name="Gallardo-Escarate C."/>
        </authorList>
    </citation>
    <scope>NUCLEOTIDE SEQUENCE [LARGE SCALE GENOMIC DNA]</scope>
</reference>
<gene>
    <name evidence="4" type="ORF">FKW44_021689</name>
</gene>
<dbReference type="PROSITE" id="PS50235">
    <property type="entry name" value="USP_3"/>
    <property type="match status" value="1"/>
</dbReference>
<dbReference type="Proteomes" id="UP000595437">
    <property type="component" value="Chromosome 16"/>
</dbReference>
<protein>
    <recommendedName>
        <fullName evidence="2">ubiquitinyl hydrolase 1</fullName>
        <ecNumber evidence="2">3.4.19.12</ecNumber>
    </recommendedName>
</protein>
<sequence>MKGHIAKRFGDLVRDMWSGEARTIAPIKLRWTIGRYRQHFSGFQQQDSQELLAFLLDGLHEDLNRVTEKPYMELKDSAGRPDDEVAAEAWESHSGRNKSIIVDLFHGQLKSKVTCKVCGHESVRFDPFTYLSLPLPMESSVHIEVILIRQDGSIPSKYGLTLDMDS</sequence>